<gene>
    <name evidence="2" type="ORF">H7F49_06385</name>
</gene>
<comment type="caution">
    <text evidence="2">The sequence shown here is derived from an EMBL/GenBank/DDBJ whole genome shotgun (WGS) entry which is preliminary data.</text>
</comment>
<feature type="chain" id="PRO_5031249895" evidence="1">
    <location>
        <begin position="34"/>
        <end position="257"/>
    </location>
</feature>
<dbReference type="AlphaFoldDB" id="A0A7X1F6J3"/>
<protein>
    <submittedName>
        <fullName evidence="2">Uncharacterized protein</fullName>
    </submittedName>
</protein>
<dbReference type="Proteomes" id="UP000520156">
    <property type="component" value="Unassembled WGS sequence"/>
</dbReference>
<keyword evidence="1" id="KW-0732">Signal</keyword>
<name>A0A7X1F6J3_9SPHN</name>
<evidence type="ECO:0000256" key="1">
    <source>
        <dbReference type="SAM" id="SignalP"/>
    </source>
</evidence>
<proteinExistence type="predicted"/>
<dbReference type="EMBL" id="JACLAU010000006">
    <property type="protein sequence ID" value="MBC2651325.1"/>
    <property type="molecule type" value="Genomic_DNA"/>
</dbReference>
<accession>A0A7X1F6J3</accession>
<keyword evidence="3" id="KW-1185">Reference proteome</keyword>
<organism evidence="2 3">
    <name type="scientific">Novosphingobium aerophilum</name>
    <dbReference type="NCBI Taxonomy" id="2839843"/>
    <lineage>
        <taxon>Bacteria</taxon>
        <taxon>Pseudomonadati</taxon>
        <taxon>Pseudomonadota</taxon>
        <taxon>Alphaproteobacteria</taxon>
        <taxon>Sphingomonadales</taxon>
        <taxon>Sphingomonadaceae</taxon>
        <taxon>Novosphingobium</taxon>
    </lineage>
</organism>
<sequence length="257" mass="26418">MPTVSGFACPASVLALGRAIVALASLLAMPVMAEPTAVTVRVISQDAKFVGDHTGGAEVILREAESGRELARGRTTGGTGDTARIMQATGRSPQRAGPEAAAFAASIDLTRPTLVELEVRGPLGRPASAVRITAQRWMMPGEPVTAGDGWVVELSGLAITPALTVAADGLRVTARVEPHCGCPIAPDSLWPAADYAVSASLWAGNRRLGQVPLAFTAAPGEFSGRLPAPSGGADELVVFARNRMTGATGLARLPLPR</sequence>
<evidence type="ECO:0000313" key="3">
    <source>
        <dbReference type="Proteomes" id="UP000520156"/>
    </source>
</evidence>
<feature type="signal peptide" evidence="1">
    <location>
        <begin position="1"/>
        <end position="33"/>
    </location>
</feature>
<dbReference type="RefSeq" id="WP_185682743.1">
    <property type="nucleotide sequence ID" value="NZ_JACLAU010000006.1"/>
</dbReference>
<reference evidence="2 3" key="1">
    <citation type="submission" date="2020-08" db="EMBL/GenBank/DDBJ databases">
        <title>The genome sequence of Novosphingobium flavum 4Y4.</title>
        <authorList>
            <person name="Liu Y."/>
        </authorList>
    </citation>
    <scope>NUCLEOTIDE SEQUENCE [LARGE SCALE GENOMIC DNA]</scope>
    <source>
        <strain evidence="2 3">4Y4</strain>
    </source>
</reference>
<evidence type="ECO:0000313" key="2">
    <source>
        <dbReference type="EMBL" id="MBC2651325.1"/>
    </source>
</evidence>